<dbReference type="Pfam" id="PF14707">
    <property type="entry name" value="Sulfatase_C"/>
    <property type="match status" value="1"/>
</dbReference>
<feature type="transmembrane region" description="Helical" evidence="6">
    <location>
        <begin position="131"/>
        <end position="150"/>
    </location>
</feature>
<dbReference type="AlphaFoldDB" id="L8Y3R0"/>
<keyword evidence="9" id="KW-1185">Reference proteome</keyword>
<evidence type="ECO:0000259" key="7">
    <source>
        <dbReference type="Pfam" id="PF00884"/>
    </source>
</evidence>
<dbReference type="Pfam" id="PF00884">
    <property type="entry name" value="Sulfatase"/>
    <property type="match status" value="1"/>
</dbReference>
<organism evidence="8 9">
    <name type="scientific">Tupaia chinensis</name>
    <name type="common">Chinese tree shrew</name>
    <name type="synonym">Tupaia belangeri chinensis</name>
    <dbReference type="NCBI Taxonomy" id="246437"/>
    <lineage>
        <taxon>Eukaryota</taxon>
        <taxon>Metazoa</taxon>
        <taxon>Chordata</taxon>
        <taxon>Craniata</taxon>
        <taxon>Vertebrata</taxon>
        <taxon>Euteleostomi</taxon>
        <taxon>Mammalia</taxon>
        <taxon>Eutheria</taxon>
        <taxon>Euarchontoglires</taxon>
        <taxon>Scandentia</taxon>
        <taxon>Tupaiidae</taxon>
        <taxon>Tupaia</taxon>
    </lineage>
</organism>
<comment type="cofactor">
    <cofactor evidence="1">
        <name>Ca(2+)</name>
        <dbReference type="ChEBI" id="CHEBI:29108"/>
    </cofactor>
</comment>
<keyword evidence="6" id="KW-0472">Membrane</keyword>
<evidence type="ECO:0000313" key="9">
    <source>
        <dbReference type="Proteomes" id="UP000011518"/>
    </source>
</evidence>
<dbReference type="PANTHER" id="PTHR42693">
    <property type="entry name" value="ARYLSULFATASE FAMILY MEMBER"/>
    <property type="match status" value="1"/>
</dbReference>
<reference evidence="9" key="2">
    <citation type="journal article" date="2013" name="Nat. Commun.">
        <title>Genome of the Chinese tree shrew.</title>
        <authorList>
            <person name="Fan Y."/>
            <person name="Huang Z.Y."/>
            <person name="Cao C.C."/>
            <person name="Chen C.S."/>
            <person name="Chen Y.X."/>
            <person name="Fan D.D."/>
            <person name="He J."/>
            <person name="Hou H.L."/>
            <person name="Hu L."/>
            <person name="Hu X.T."/>
            <person name="Jiang X.T."/>
            <person name="Lai R."/>
            <person name="Lang Y.S."/>
            <person name="Liang B."/>
            <person name="Liao S.G."/>
            <person name="Mu D."/>
            <person name="Ma Y.Y."/>
            <person name="Niu Y.Y."/>
            <person name="Sun X.Q."/>
            <person name="Xia J.Q."/>
            <person name="Xiao J."/>
            <person name="Xiong Z.Q."/>
            <person name="Xu L."/>
            <person name="Yang L."/>
            <person name="Zhang Y."/>
            <person name="Zhao W."/>
            <person name="Zhao X.D."/>
            <person name="Zheng Y.T."/>
            <person name="Zhou J.M."/>
            <person name="Zhu Y.B."/>
            <person name="Zhang G.J."/>
            <person name="Wang J."/>
            <person name="Yao Y.G."/>
        </authorList>
    </citation>
    <scope>NUCLEOTIDE SEQUENCE [LARGE SCALE GENOMIC DNA]</scope>
</reference>
<feature type="transmembrane region" description="Helical" evidence="6">
    <location>
        <begin position="156"/>
        <end position="176"/>
    </location>
</feature>
<keyword evidence="6" id="KW-1133">Transmembrane helix</keyword>
<dbReference type="Gene3D" id="3.40.720.10">
    <property type="entry name" value="Alkaline Phosphatase, subunit A"/>
    <property type="match status" value="2"/>
</dbReference>
<evidence type="ECO:0000256" key="1">
    <source>
        <dbReference type="ARBA" id="ARBA00001913"/>
    </source>
</evidence>
<dbReference type="Proteomes" id="UP000011518">
    <property type="component" value="Unassembled WGS sequence"/>
</dbReference>
<evidence type="ECO:0000256" key="4">
    <source>
        <dbReference type="ARBA" id="ARBA00022801"/>
    </source>
</evidence>
<comment type="similarity">
    <text evidence="2">Belongs to the sulfatase family.</text>
</comment>
<evidence type="ECO:0000313" key="8">
    <source>
        <dbReference type="EMBL" id="ELV11068.1"/>
    </source>
</evidence>
<keyword evidence="3" id="KW-0479">Metal-binding</keyword>
<keyword evidence="5" id="KW-0106">Calcium</keyword>
<evidence type="ECO:0000256" key="6">
    <source>
        <dbReference type="SAM" id="Phobius"/>
    </source>
</evidence>
<evidence type="ECO:0000256" key="3">
    <source>
        <dbReference type="ARBA" id="ARBA00022723"/>
    </source>
</evidence>
<dbReference type="InterPro" id="IPR050738">
    <property type="entry name" value="Sulfatase"/>
</dbReference>
<dbReference type="GO" id="GO:0004065">
    <property type="term" value="F:arylsulfatase activity"/>
    <property type="evidence" value="ECO:0007669"/>
    <property type="project" value="TreeGrafter"/>
</dbReference>
<dbReference type="STRING" id="246437.L8Y3R0"/>
<dbReference type="InterPro" id="IPR000917">
    <property type="entry name" value="Sulfatase_N"/>
</dbReference>
<dbReference type="EMBL" id="KB365880">
    <property type="protein sequence ID" value="ELV11068.1"/>
    <property type="molecule type" value="Genomic_DNA"/>
</dbReference>
<sequence length="497" mass="56172">MNTGRSHGESQDKPNIVLFLVDDLGIGDLGCYGNDTIREVTSPLWTLMFFHPWNAREYCISPSYCIQSRKNRMDLELGKWHQGLNCYSRSDHCHHPYHYGFDYYYGMPFTLTPPCWPDPSRDTELAITSKLWVCVQLVGLAVLTLALGKLSGWICIPWSVLLAMVLFVLLLAYCWFSSYSSALYWDCLLMRGHDITEQPSKAERAGSIMVKEALSFLERHREGPFLLFFCFLHVHVPLPTTKEFMGTSKHGLYGDNVEEMDSMVGKILDAMDDLGLRNNTLVYLTSDHGGHLEARLGHVQMGGWNGRYKGPGRSTACPEHACKCLVTSVPRSLCVYRVIDGRDLMPLLRGDIDHSEHEFLFHYCGSYIHAVRWHPKDNSNAVWKVHYVTPVFQPPGAGACYMTNYCRCSGENVTHHDPPLLYDLSRDPSESTPLTPDTEPRHDAVLQTVARALQEHRNGVVPVLQQLSVLNQDKILLKPCCGVFPFCLCDKQGDPAA</sequence>
<keyword evidence="6" id="KW-0812">Transmembrane</keyword>
<proteinExistence type="inferred from homology"/>
<dbReference type="GO" id="GO:0005783">
    <property type="term" value="C:endoplasmic reticulum"/>
    <property type="evidence" value="ECO:0007669"/>
    <property type="project" value="UniProtKB-ARBA"/>
</dbReference>
<dbReference type="GO" id="GO:0046872">
    <property type="term" value="F:metal ion binding"/>
    <property type="evidence" value="ECO:0007669"/>
    <property type="project" value="UniProtKB-KW"/>
</dbReference>
<dbReference type="PANTHER" id="PTHR42693:SF2">
    <property type="entry name" value="ARYLSULFATASE F"/>
    <property type="match status" value="1"/>
</dbReference>
<feature type="domain" description="Sulfatase N-terminal" evidence="7">
    <location>
        <begin position="208"/>
        <end position="305"/>
    </location>
</feature>
<dbReference type="SUPFAM" id="SSF53649">
    <property type="entry name" value="Alkaline phosphatase-like"/>
    <property type="match status" value="1"/>
</dbReference>
<dbReference type="FunFam" id="3.30.1120.10:FF:000001">
    <property type="entry name" value="Arylsulfatase E"/>
    <property type="match status" value="1"/>
</dbReference>
<dbReference type="InParanoid" id="L8Y3R0"/>
<accession>L8Y3R0</accession>
<evidence type="ECO:0000256" key="2">
    <source>
        <dbReference type="ARBA" id="ARBA00008779"/>
    </source>
</evidence>
<dbReference type="InterPro" id="IPR017850">
    <property type="entry name" value="Alkaline_phosphatase_core_sf"/>
</dbReference>
<evidence type="ECO:0000256" key="5">
    <source>
        <dbReference type="ARBA" id="ARBA00022837"/>
    </source>
</evidence>
<protein>
    <submittedName>
        <fullName evidence="8">Arylsulfatase F</fullName>
    </submittedName>
</protein>
<keyword evidence="4" id="KW-0378">Hydrolase</keyword>
<reference evidence="9" key="1">
    <citation type="submission" date="2012-07" db="EMBL/GenBank/DDBJ databases">
        <title>Genome of the Chinese tree shrew, a rising model animal genetically related to primates.</title>
        <authorList>
            <person name="Zhang G."/>
            <person name="Fan Y."/>
            <person name="Yao Y."/>
            <person name="Huang Z."/>
        </authorList>
    </citation>
    <scope>NUCLEOTIDE SEQUENCE [LARGE SCALE GENOMIC DNA]</scope>
</reference>
<name>L8Y3R0_TUPCH</name>
<dbReference type="Gene3D" id="3.30.1120.10">
    <property type="match status" value="1"/>
</dbReference>
<gene>
    <name evidence="8" type="ORF">TREES_T100019032</name>
</gene>